<keyword evidence="4" id="KW-1133">Transmembrane helix</keyword>
<evidence type="ECO:0000256" key="4">
    <source>
        <dbReference type="SAM" id="Phobius"/>
    </source>
</evidence>
<organism evidence="6 7">
    <name type="scientific">Acacia crassicarpa</name>
    <name type="common">northern wattle</name>
    <dbReference type="NCBI Taxonomy" id="499986"/>
    <lineage>
        <taxon>Eukaryota</taxon>
        <taxon>Viridiplantae</taxon>
        <taxon>Streptophyta</taxon>
        <taxon>Embryophyta</taxon>
        <taxon>Tracheophyta</taxon>
        <taxon>Spermatophyta</taxon>
        <taxon>Magnoliopsida</taxon>
        <taxon>eudicotyledons</taxon>
        <taxon>Gunneridae</taxon>
        <taxon>Pentapetalae</taxon>
        <taxon>rosids</taxon>
        <taxon>fabids</taxon>
        <taxon>Fabales</taxon>
        <taxon>Fabaceae</taxon>
        <taxon>Caesalpinioideae</taxon>
        <taxon>mimosoid clade</taxon>
        <taxon>Acacieae</taxon>
        <taxon>Acacia</taxon>
    </lineage>
</organism>
<feature type="transmembrane region" description="Helical" evidence="4">
    <location>
        <begin position="657"/>
        <end position="683"/>
    </location>
</feature>
<dbReference type="EMBL" id="JAWXYG010000009">
    <property type="protein sequence ID" value="KAK4263352.1"/>
    <property type="molecule type" value="Genomic_DNA"/>
</dbReference>
<dbReference type="SMART" id="SM00248">
    <property type="entry name" value="ANK"/>
    <property type="match status" value="2"/>
</dbReference>
<keyword evidence="2" id="KW-0040">ANK repeat</keyword>
<dbReference type="InterPro" id="IPR026961">
    <property type="entry name" value="PGG_dom"/>
</dbReference>
<feature type="transmembrane region" description="Helical" evidence="4">
    <location>
        <begin position="689"/>
        <end position="708"/>
    </location>
</feature>
<evidence type="ECO:0000256" key="2">
    <source>
        <dbReference type="PROSITE-ProRule" id="PRU00023"/>
    </source>
</evidence>
<feature type="transmembrane region" description="Helical" evidence="4">
    <location>
        <begin position="573"/>
        <end position="594"/>
    </location>
</feature>
<keyword evidence="4" id="KW-0472">Membrane</keyword>
<dbReference type="Pfam" id="PF00023">
    <property type="entry name" value="Ank"/>
    <property type="match status" value="1"/>
</dbReference>
<dbReference type="PANTHER" id="PTHR24177">
    <property type="entry name" value="CASKIN"/>
    <property type="match status" value="1"/>
</dbReference>
<feature type="domain" description="PGG" evidence="5">
    <location>
        <begin position="568"/>
        <end position="681"/>
    </location>
</feature>
<dbReference type="Proteomes" id="UP001293593">
    <property type="component" value="Unassembled WGS sequence"/>
</dbReference>
<name>A0AAE1J3U7_9FABA</name>
<keyword evidence="7" id="KW-1185">Reference proteome</keyword>
<evidence type="ECO:0000313" key="7">
    <source>
        <dbReference type="Proteomes" id="UP001293593"/>
    </source>
</evidence>
<dbReference type="AlphaFoldDB" id="A0AAE1J3U7"/>
<evidence type="ECO:0000313" key="6">
    <source>
        <dbReference type="EMBL" id="KAK4263352.1"/>
    </source>
</evidence>
<sequence>MEESSNFNDIVAEPLTEETKEDWFDGVKNYLISQDLWKVTSKSARPERNRVKDYARWRRKNATALHVMRIACGSRNRPFIRGAAEAKGAWDILYHTYFSPPQSQPPPPSPPPPPPPRPLLRQPPPRPPPPPSHEIVKEMGSLYKAISDNNWPATQAFIDRYPIVLKVEFGALRRETPLHVAVRLGHVGIVEKLVRLVAPEYLEIHDDLGNTPLITAIEQSVVIKIAKCLINKNSKALAIPARRSKREIPVQLAFGAGLKEMGRYLYAVTPSQLFTENLNLSTSVLATCLAFGELGIGLDLLQRCKELLFDGGLTTFSTIEKIALNLPDSLEKSQLPFWKRWVYEYIKIPSTTTSEHFCIDVQQDGENNIAHQGLGLLHRLISSINNLSGMEEICKLKQRHAQATEILNLVCKHVMYLNEGKKAKTKDALFAAARADKGEFLLRVTKANPELVSLVTFPQTKGHIFFDAVRDRRVEIFNLLPSFRFKHEVAKMLGHNSNNLLQVAASLAPPSYLNSISGAALQMQRELQWFKAVESIVNPGDKNVLNNEGLNPLDIFKKNHKELRKKGEEWMKATASSCSVVGTLIVTIMFAVAFTVPGGNDQASGYPIFLENKLFIGFLISDALSLICSTTSVLTFLGILTSRYAEDDFLYSLPGKLIIGLFTLFLSIATMMVAFFVAIFIMLQHNPSLLWAFLPIAMLGGIPIALFVKLQFPLLAEVISSTYGPGILKKKVENWP</sequence>
<accession>A0AAE1J3U7</accession>
<dbReference type="InterPro" id="IPR002110">
    <property type="entry name" value="Ankyrin_rpt"/>
</dbReference>
<feature type="region of interest" description="Disordered" evidence="3">
    <location>
        <begin position="100"/>
        <end position="134"/>
    </location>
</feature>
<comment type="subcellular location">
    <subcellularLocation>
        <location evidence="1">Cell membrane</location>
        <topology evidence="1">Peripheral membrane protein</topology>
        <orientation evidence="1">Cytoplasmic side</orientation>
    </subcellularLocation>
</comment>
<keyword evidence="4" id="KW-0812">Transmembrane</keyword>
<protein>
    <recommendedName>
        <fullName evidence="5">PGG domain-containing protein</fullName>
    </recommendedName>
</protein>
<feature type="compositionally biased region" description="Pro residues" evidence="3">
    <location>
        <begin position="102"/>
        <end position="132"/>
    </location>
</feature>
<dbReference type="Pfam" id="PF13962">
    <property type="entry name" value="PGG"/>
    <property type="match status" value="1"/>
</dbReference>
<proteinExistence type="predicted"/>
<feature type="transmembrane region" description="Helical" evidence="4">
    <location>
        <begin position="614"/>
        <end position="637"/>
    </location>
</feature>
<comment type="caution">
    <text evidence="6">The sequence shown here is derived from an EMBL/GenBank/DDBJ whole genome shotgun (WGS) entry which is preliminary data.</text>
</comment>
<dbReference type="PANTHER" id="PTHR24177:SF329">
    <property type="entry name" value="ANKYRIN REPEAT PROTEIN"/>
    <property type="match status" value="1"/>
</dbReference>
<dbReference type="PROSITE" id="PS50088">
    <property type="entry name" value="ANK_REPEAT"/>
    <property type="match status" value="1"/>
</dbReference>
<gene>
    <name evidence="6" type="ORF">QN277_028775</name>
</gene>
<feature type="repeat" description="ANK" evidence="2">
    <location>
        <begin position="173"/>
        <end position="195"/>
    </location>
</feature>
<dbReference type="SUPFAM" id="SSF48403">
    <property type="entry name" value="Ankyrin repeat"/>
    <property type="match status" value="1"/>
</dbReference>
<dbReference type="GO" id="GO:0005886">
    <property type="term" value="C:plasma membrane"/>
    <property type="evidence" value="ECO:0007669"/>
    <property type="project" value="UniProtKB-SubCell"/>
</dbReference>
<evidence type="ECO:0000256" key="1">
    <source>
        <dbReference type="ARBA" id="ARBA00004413"/>
    </source>
</evidence>
<dbReference type="Gene3D" id="1.25.40.20">
    <property type="entry name" value="Ankyrin repeat-containing domain"/>
    <property type="match status" value="1"/>
</dbReference>
<dbReference type="PROSITE" id="PS50297">
    <property type="entry name" value="ANK_REP_REGION"/>
    <property type="match status" value="1"/>
</dbReference>
<evidence type="ECO:0000259" key="5">
    <source>
        <dbReference type="Pfam" id="PF13962"/>
    </source>
</evidence>
<reference evidence="6" key="1">
    <citation type="submission" date="2023-10" db="EMBL/GenBank/DDBJ databases">
        <title>Chromosome-level genome of the transformable northern wattle, Acacia crassicarpa.</title>
        <authorList>
            <person name="Massaro I."/>
            <person name="Sinha N.R."/>
            <person name="Poethig S."/>
            <person name="Leichty A.R."/>
        </authorList>
    </citation>
    <scope>NUCLEOTIDE SEQUENCE</scope>
    <source>
        <strain evidence="6">Acra3RX</strain>
        <tissue evidence="6">Leaf</tissue>
    </source>
</reference>
<evidence type="ECO:0000256" key="3">
    <source>
        <dbReference type="SAM" id="MobiDB-lite"/>
    </source>
</evidence>
<dbReference type="InterPro" id="IPR036770">
    <property type="entry name" value="Ankyrin_rpt-contain_sf"/>
</dbReference>